<gene>
    <name evidence="1" type="ORF">HDA35_002754</name>
</gene>
<reference evidence="1 2" key="1">
    <citation type="submission" date="2020-07" db="EMBL/GenBank/DDBJ databases">
        <title>Sequencing the genomes of 1000 actinobacteria strains.</title>
        <authorList>
            <person name="Klenk H.-P."/>
        </authorList>
    </citation>
    <scope>NUCLEOTIDE SEQUENCE [LARGE SCALE GENOMIC DNA]</scope>
    <source>
        <strain evidence="1 2">DSM 43814</strain>
    </source>
</reference>
<organism evidence="1 2">
    <name type="scientific">Micromonospora purpureochromogenes</name>
    <dbReference type="NCBI Taxonomy" id="47872"/>
    <lineage>
        <taxon>Bacteria</taxon>
        <taxon>Bacillati</taxon>
        <taxon>Actinomycetota</taxon>
        <taxon>Actinomycetes</taxon>
        <taxon>Micromonosporales</taxon>
        <taxon>Micromonosporaceae</taxon>
        <taxon>Micromonospora</taxon>
    </lineage>
</organism>
<dbReference type="EMBL" id="JACCCQ010000001">
    <property type="protein sequence ID" value="NYF56923.1"/>
    <property type="molecule type" value="Genomic_DNA"/>
</dbReference>
<keyword evidence="2" id="KW-1185">Reference proteome</keyword>
<dbReference type="RefSeq" id="WP_179803115.1">
    <property type="nucleotide sequence ID" value="NZ_JACCCQ010000001.1"/>
</dbReference>
<sequence>MEGREAGMDVDDISRRLRHEWDYDDGFLTPLRWGEFDLVRAERFLSLLREIDPTDPATFDRRIIAPMFLMPYYMLSHIQNSESLGVDTRGSRAVLHQALDLMMCIVAGGGGPPGGDRVGR</sequence>
<name>A0ABX2RNY4_9ACTN</name>
<protein>
    <submittedName>
        <fullName evidence="1">Uncharacterized protein</fullName>
    </submittedName>
</protein>
<proteinExistence type="predicted"/>
<evidence type="ECO:0000313" key="2">
    <source>
        <dbReference type="Proteomes" id="UP000631553"/>
    </source>
</evidence>
<comment type="caution">
    <text evidence="1">The sequence shown here is derived from an EMBL/GenBank/DDBJ whole genome shotgun (WGS) entry which is preliminary data.</text>
</comment>
<dbReference type="Proteomes" id="UP000631553">
    <property type="component" value="Unassembled WGS sequence"/>
</dbReference>
<evidence type="ECO:0000313" key="1">
    <source>
        <dbReference type="EMBL" id="NYF56923.1"/>
    </source>
</evidence>
<accession>A0ABX2RNY4</accession>